<evidence type="ECO:0000256" key="1">
    <source>
        <dbReference type="ARBA" id="ARBA00022801"/>
    </source>
</evidence>
<dbReference type="PANTHER" id="PTHR48070:SF4">
    <property type="entry name" value="ESTERASE ALNB"/>
    <property type="match status" value="1"/>
</dbReference>
<dbReference type="InterPro" id="IPR050593">
    <property type="entry name" value="LovG"/>
</dbReference>
<dbReference type="InterPro" id="IPR029058">
    <property type="entry name" value="AB_hydrolase_fold"/>
</dbReference>
<dbReference type="EMBL" id="CP023325">
    <property type="protein sequence ID" value="ATY65332.1"/>
    <property type="molecule type" value="Genomic_DNA"/>
</dbReference>
<dbReference type="VEuPathDB" id="FungiDB:CCM_01517"/>
<dbReference type="OrthoDB" id="4861614at2759"/>
<feature type="domain" description="Serine hydrolase" evidence="2">
    <location>
        <begin position="2"/>
        <end position="264"/>
    </location>
</feature>
<sequence length="284" mass="31169">MRFIGLHGVGSSGSICESQFVPLMKAADPSYEFIFVDGPIEFIRGPGMGAQFNGPFFSHAEGYSPKQMRNALDHLEAAIDQLGPFDGVVGFSQGAALAVAYMHDQVHRTGQNPFKVAFLFSTVCAFSPNPDQSLAEIQGLCKLGRELGATTETQPDNGLSSSELALYEALSNVIKPLRDGHALLPDIDLDLYTKGDGAEAPRLLLPQLMDRKLSIPSIHVHGKKDAEFMRDMSLIARAMFDPKMIKTLEHSGTHHPPQKDSEVRAAVRAMEWAIEQHRKLELSR</sequence>
<proteinExistence type="predicted"/>
<reference evidence="3 4" key="1">
    <citation type="journal article" date="2017" name="BMC Genomics">
        <title>Chromosome level assembly and secondary metabolite potential of the parasitic fungus Cordyceps militaris.</title>
        <authorList>
            <person name="Kramer G.J."/>
            <person name="Nodwell J.R."/>
        </authorList>
    </citation>
    <scope>NUCLEOTIDE SEQUENCE [LARGE SCALE GENOMIC DNA]</scope>
    <source>
        <strain evidence="3 4">ATCC 34164</strain>
    </source>
</reference>
<dbReference type="VEuPathDB" id="FungiDB:A9K55_004818"/>
<dbReference type="GO" id="GO:0005634">
    <property type="term" value="C:nucleus"/>
    <property type="evidence" value="ECO:0007669"/>
    <property type="project" value="TreeGrafter"/>
</dbReference>
<dbReference type="Proteomes" id="UP000323067">
    <property type="component" value="Chromosome v"/>
</dbReference>
<dbReference type="AlphaFoldDB" id="A0A2H4SQE6"/>
<dbReference type="PANTHER" id="PTHR48070">
    <property type="entry name" value="ESTERASE OVCA2"/>
    <property type="match status" value="1"/>
</dbReference>
<accession>A0A2H4SQE6</accession>
<protein>
    <submittedName>
        <fullName evidence="3">DUF341 domain</fullName>
    </submittedName>
</protein>
<dbReference type="Gene3D" id="3.40.50.1820">
    <property type="entry name" value="alpha/beta hydrolase"/>
    <property type="match status" value="1"/>
</dbReference>
<evidence type="ECO:0000259" key="2">
    <source>
        <dbReference type="Pfam" id="PF03959"/>
    </source>
</evidence>
<dbReference type="GO" id="GO:0016787">
    <property type="term" value="F:hydrolase activity"/>
    <property type="evidence" value="ECO:0007669"/>
    <property type="project" value="UniProtKB-KW"/>
</dbReference>
<dbReference type="SUPFAM" id="SSF53474">
    <property type="entry name" value="alpha/beta-Hydrolases"/>
    <property type="match status" value="1"/>
</dbReference>
<name>A0A2H4SQE6_CORMI</name>
<evidence type="ECO:0000313" key="3">
    <source>
        <dbReference type="EMBL" id="ATY65332.1"/>
    </source>
</evidence>
<dbReference type="GO" id="GO:0019748">
    <property type="term" value="P:secondary metabolic process"/>
    <property type="evidence" value="ECO:0007669"/>
    <property type="project" value="TreeGrafter"/>
</dbReference>
<dbReference type="InterPro" id="IPR005645">
    <property type="entry name" value="FSH-like_dom"/>
</dbReference>
<dbReference type="Pfam" id="PF03959">
    <property type="entry name" value="FSH1"/>
    <property type="match status" value="1"/>
</dbReference>
<gene>
    <name evidence="3" type="ORF">A9K55_004818</name>
</gene>
<organism evidence="3 4">
    <name type="scientific">Cordyceps militaris</name>
    <name type="common">Caterpillar fungus</name>
    <name type="synonym">Clavaria militaris</name>
    <dbReference type="NCBI Taxonomy" id="73501"/>
    <lineage>
        <taxon>Eukaryota</taxon>
        <taxon>Fungi</taxon>
        <taxon>Dikarya</taxon>
        <taxon>Ascomycota</taxon>
        <taxon>Pezizomycotina</taxon>
        <taxon>Sordariomycetes</taxon>
        <taxon>Hypocreomycetidae</taxon>
        <taxon>Hypocreales</taxon>
        <taxon>Cordycipitaceae</taxon>
        <taxon>Cordyceps</taxon>
    </lineage>
</organism>
<dbReference type="GO" id="GO:0005737">
    <property type="term" value="C:cytoplasm"/>
    <property type="evidence" value="ECO:0007669"/>
    <property type="project" value="TreeGrafter"/>
</dbReference>
<keyword evidence="1" id="KW-0378">Hydrolase</keyword>
<evidence type="ECO:0000313" key="4">
    <source>
        <dbReference type="Proteomes" id="UP000323067"/>
    </source>
</evidence>